<reference evidence="1 2" key="1">
    <citation type="journal article" date="2022" name="New Phytol.">
        <title>Ecological generalism drives hyperdiversity of secondary metabolite gene clusters in xylarialean endophytes.</title>
        <authorList>
            <person name="Franco M.E.E."/>
            <person name="Wisecaver J.H."/>
            <person name="Arnold A.E."/>
            <person name="Ju Y.M."/>
            <person name="Slot J.C."/>
            <person name="Ahrendt S."/>
            <person name="Moore L.P."/>
            <person name="Eastman K.E."/>
            <person name="Scott K."/>
            <person name="Konkel Z."/>
            <person name="Mondo S.J."/>
            <person name="Kuo A."/>
            <person name="Hayes R.D."/>
            <person name="Haridas S."/>
            <person name="Andreopoulos B."/>
            <person name="Riley R."/>
            <person name="LaButti K."/>
            <person name="Pangilinan J."/>
            <person name="Lipzen A."/>
            <person name="Amirebrahimi M."/>
            <person name="Yan J."/>
            <person name="Adam C."/>
            <person name="Keymanesh K."/>
            <person name="Ng V."/>
            <person name="Louie K."/>
            <person name="Northen T."/>
            <person name="Drula E."/>
            <person name="Henrissat B."/>
            <person name="Hsieh H.M."/>
            <person name="Youens-Clark K."/>
            <person name="Lutzoni F."/>
            <person name="Miadlikowska J."/>
            <person name="Eastwood D.C."/>
            <person name="Hamelin R.C."/>
            <person name="Grigoriev I.V."/>
            <person name="U'Ren J.M."/>
        </authorList>
    </citation>
    <scope>NUCLEOTIDE SEQUENCE [LARGE SCALE GENOMIC DNA]</scope>
    <source>
        <strain evidence="1 2">ER1909</strain>
    </source>
</reference>
<evidence type="ECO:0000313" key="2">
    <source>
        <dbReference type="Proteomes" id="UP001497680"/>
    </source>
</evidence>
<proteinExistence type="predicted"/>
<comment type="caution">
    <text evidence="1">The sequence shown here is derived from an EMBL/GenBank/DDBJ whole genome shotgun (WGS) entry which is preliminary data.</text>
</comment>
<sequence length="141" mass="15292">MGAPVIVCGQTEMIGRVVIDNLKPEYDVIHFVMTREGGVKQIPAIFKGEQSPSSDSALGSKDYSRPPIAVIVGAAFNDDDTKAMMDASAGIKPVPWLRPDTSKPTPPLGPAYGQAAVARVKELLARLQEEDKMNEEKIHLY</sequence>
<keyword evidence="2" id="KW-1185">Reference proteome</keyword>
<gene>
    <name evidence="1" type="ORF">F4821DRAFT_119896</name>
</gene>
<organism evidence="1 2">
    <name type="scientific">Hypoxylon rubiginosum</name>
    <dbReference type="NCBI Taxonomy" id="110542"/>
    <lineage>
        <taxon>Eukaryota</taxon>
        <taxon>Fungi</taxon>
        <taxon>Dikarya</taxon>
        <taxon>Ascomycota</taxon>
        <taxon>Pezizomycotina</taxon>
        <taxon>Sordariomycetes</taxon>
        <taxon>Xylariomycetidae</taxon>
        <taxon>Xylariales</taxon>
        <taxon>Hypoxylaceae</taxon>
        <taxon>Hypoxylon</taxon>
    </lineage>
</organism>
<dbReference type="EMBL" id="MU394311">
    <property type="protein sequence ID" value="KAI6086898.1"/>
    <property type="molecule type" value="Genomic_DNA"/>
</dbReference>
<protein>
    <submittedName>
        <fullName evidence="1">Uncharacterized protein</fullName>
    </submittedName>
</protein>
<accession>A0ACC0D2N9</accession>
<dbReference type="Proteomes" id="UP001497680">
    <property type="component" value="Unassembled WGS sequence"/>
</dbReference>
<name>A0ACC0D2N9_9PEZI</name>
<evidence type="ECO:0000313" key="1">
    <source>
        <dbReference type="EMBL" id="KAI6086898.1"/>
    </source>
</evidence>